<dbReference type="EMBL" id="WOCA01000002">
    <property type="protein sequence ID" value="MUK87444.1"/>
    <property type="molecule type" value="Genomic_DNA"/>
</dbReference>
<sequence>MLKTKQRARYNKSMPTWVEKMYCKTSYDDRCDDKRHDGCHDKRHDRCHDKRHDRCDKCPQSEKGHGPCCKEPIQCNALDPTNCHPFNPNIPRTLREVLLSLINEQVQVTTPFGPITGTLLVVKCDYIVIVEASGAQVLVPIDKIELVSEL</sequence>
<dbReference type="Pfam" id="PF10842">
    <property type="entry name" value="DUF2642"/>
    <property type="match status" value="1"/>
</dbReference>
<reference evidence="1 2" key="1">
    <citation type="submission" date="2019-11" db="EMBL/GenBank/DDBJ databases">
        <authorList>
            <person name="Li X."/>
        </authorList>
    </citation>
    <scope>NUCLEOTIDE SEQUENCE [LARGE SCALE GENOMIC DNA]</scope>
    <source>
        <strain evidence="1 2">L9</strain>
    </source>
</reference>
<organism evidence="1 2">
    <name type="scientific">Ornithinibacillus caprae</name>
    <dbReference type="NCBI Taxonomy" id="2678566"/>
    <lineage>
        <taxon>Bacteria</taxon>
        <taxon>Bacillati</taxon>
        <taxon>Bacillota</taxon>
        <taxon>Bacilli</taxon>
        <taxon>Bacillales</taxon>
        <taxon>Bacillaceae</taxon>
        <taxon>Ornithinibacillus</taxon>
    </lineage>
</organism>
<dbReference type="AlphaFoldDB" id="A0A6N8FGP9"/>
<comment type="caution">
    <text evidence="1">The sequence shown here is derived from an EMBL/GenBank/DDBJ whole genome shotgun (WGS) entry which is preliminary data.</text>
</comment>
<proteinExistence type="predicted"/>
<dbReference type="InterPro" id="IPR020139">
    <property type="entry name" value="DUF2642"/>
</dbReference>
<name>A0A6N8FGP9_9BACI</name>
<dbReference type="Proteomes" id="UP000469125">
    <property type="component" value="Unassembled WGS sequence"/>
</dbReference>
<evidence type="ECO:0000313" key="1">
    <source>
        <dbReference type="EMBL" id="MUK87444.1"/>
    </source>
</evidence>
<keyword evidence="2" id="KW-1185">Reference proteome</keyword>
<dbReference type="RefSeq" id="WP_155667141.1">
    <property type="nucleotide sequence ID" value="NZ_WOCA01000002.1"/>
</dbReference>
<gene>
    <name evidence="1" type="ORF">GMD78_03395</name>
</gene>
<evidence type="ECO:0000313" key="2">
    <source>
        <dbReference type="Proteomes" id="UP000469125"/>
    </source>
</evidence>
<protein>
    <submittedName>
        <fullName evidence="1">DUF2642 domain-containing protein</fullName>
    </submittedName>
</protein>
<accession>A0A6N8FGP9</accession>